<dbReference type="InterPro" id="IPR036890">
    <property type="entry name" value="HATPase_C_sf"/>
</dbReference>
<accession>A0A1F7RWU2</accession>
<organism evidence="1 2">
    <name type="scientific">Candidatus Schekmanbacteria bacterium RBG_16_38_10</name>
    <dbReference type="NCBI Taxonomy" id="1817879"/>
    <lineage>
        <taxon>Bacteria</taxon>
        <taxon>Candidatus Schekmaniibacteriota</taxon>
    </lineage>
</organism>
<evidence type="ECO:0000313" key="2">
    <source>
        <dbReference type="Proteomes" id="UP000178797"/>
    </source>
</evidence>
<proteinExistence type="predicted"/>
<dbReference type="SUPFAM" id="SSF55874">
    <property type="entry name" value="ATPase domain of HSP90 chaperone/DNA topoisomerase II/histidine kinase"/>
    <property type="match status" value="1"/>
</dbReference>
<dbReference type="Pfam" id="PF13589">
    <property type="entry name" value="HATPase_c_3"/>
    <property type="match status" value="1"/>
</dbReference>
<evidence type="ECO:0000313" key="1">
    <source>
        <dbReference type="EMBL" id="OGL46026.1"/>
    </source>
</evidence>
<evidence type="ECO:0008006" key="3">
    <source>
        <dbReference type="Google" id="ProtNLM"/>
    </source>
</evidence>
<protein>
    <recommendedName>
        <fullName evidence="3">ATP-binding protein</fullName>
    </recommendedName>
</protein>
<sequence length="681" mass="78471">MTEHPYTMHIERTIVDDLGLKLYDKVSAVVAEIIANSYDADAERVKVEIPLGKALAIKKGGKIFQSGYCIKVHDDGYGMTPEEANDFYLMVGRHRREYKDQGEFSREKKRPVTGRKGIGKLAPFGVCKTIEIRSAGGKETSKGYKVTHFQLDYNDIINYVKEKSKKSKEEQVDYDYHPKPLEDDGKWDKKPGTIITLKNFLPKKVPDKETFGRQLSYRFGLGTTDFTIKVKDTKENPEPEFSIQEVKIPLMEGTKIDVKNRPVITDSGEKMPVRGWVGMSKTSYKFEEFAGVRIYVRGKIASLTRDFGLPSGFAGEFVARSYLVGEIHADWLDEKEDLIQTHRQDILWSSELGQAFSKWGREIIKEVAKAGREPRRVQVCEQFLVKSDLKKIAHNRYNDPELEKTVLDLGEKIGKFASEDELEDDDYIDGLREIILTVAPHKLLIDTFKKIQDMADRNGKVDLKELIKLFQTSKIAQLASYGQIVSEKIKVIDIFKKSIRDDKVEEKQLQSLLENAPWLIDPKWEPITANQQFKSFRDAFQAWFKKKYKKEIITSISLCHPDKRPDFIFLHIENSIKLVEIKPPKHAFNDEDWKRLNCYDDAMEEFLKANKSYRDAFPRSFNIILIADSIKLKDTSNKKAFESLEGKCRLIPKTWEDLLNDTTQFHKSFLDARDSLEGVKS</sequence>
<dbReference type="Proteomes" id="UP000178797">
    <property type="component" value="Unassembled WGS sequence"/>
</dbReference>
<gene>
    <name evidence="1" type="ORF">A2W05_10510</name>
</gene>
<comment type="caution">
    <text evidence="1">The sequence shown here is derived from an EMBL/GenBank/DDBJ whole genome shotgun (WGS) entry which is preliminary data.</text>
</comment>
<dbReference type="AlphaFoldDB" id="A0A1F7RWU2"/>
<name>A0A1F7RWU2_9BACT</name>
<dbReference type="Gene3D" id="3.30.565.10">
    <property type="entry name" value="Histidine kinase-like ATPase, C-terminal domain"/>
    <property type="match status" value="1"/>
</dbReference>
<reference evidence="1 2" key="1">
    <citation type="journal article" date="2016" name="Nat. Commun.">
        <title>Thousands of microbial genomes shed light on interconnected biogeochemical processes in an aquifer system.</title>
        <authorList>
            <person name="Anantharaman K."/>
            <person name="Brown C.T."/>
            <person name="Hug L.A."/>
            <person name="Sharon I."/>
            <person name="Castelle C.J."/>
            <person name="Probst A.J."/>
            <person name="Thomas B.C."/>
            <person name="Singh A."/>
            <person name="Wilkins M.J."/>
            <person name="Karaoz U."/>
            <person name="Brodie E.L."/>
            <person name="Williams K.H."/>
            <person name="Hubbard S.S."/>
            <person name="Banfield J.F."/>
        </authorList>
    </citation>
    <scope>NUCLEOTIDE SEQUENCE [LARGE SCALE GENOMIC DNA]</scope>
</reference>
<dbReference type="EMBL" id="MGDE01000108">
    <property type="protein sequence ID" value="OGL46026.1"/>
    <property type="molecule type" value="Genomic_DNA"/>
</dbReference>